<dbReference type="AlphaFoldDB" id="A0A329LVU2"/>
<dbReference type="SUPFAM" id="SSF140459">
    <property type="entry name" value="PE/PPE dimer-like"/>
    <property type="match status" value="1"/>
</dbReference>
<evidence type="ECO:0000259" key="2">
    <source>
        <dbReference type="Pfam" id="PF00823"/>
    </source>
</evidence>
<evidence type="ECO:0000259" key="3">
    <source>
        <dbReference type="Pfam" id="PF12484"/>
    </source>
</evidence>
<comment type="similarity">
    <text evidence="1">Belongs to the mycobacterial PPE family.</text>
</comment>
<dbReference type="PANTHER" id="PTHR46766:SF1">
    <property type="entry name" value="GLUTAMINE-RICH PROTEIN 2"/>
    <property type="match status" value="1"/>
</dbReference>
<dbReference type="InterPro" id="IPR000030">
    <property type="entry name" value="PPE_dom"/>
</dbReference>
<sequence>MDFATLPPEVNSGLMYSGPGAGSMTQAAAAWDALAARLFTAAADYRAVTAKLAATGESPAAAELAEAAAPYADWLDTVAARSEHAAIQLAAAADAHQSAFTATVPPPAIAGNRTRRLSLASTNCLGHHSTAIADVDAEYDAMWAQNTGAMYAYARAAAGAAAMAPFPAPPGNPAVATRNWALQSAPDVISAGGQVMSVIPVALARLSSSPVHTIDASLAPITAPLSKLNSMTAPSDFAIAHLNSVNKTAALQSLFPKPVATNGVKAGLGRATPVGVLSVPRAWAAAAPALERSLEELAGEPIHLVAVSAPPGPHAAHESG</sequence>
<name>A0A329LVU2_9MYCO</name>
<comment type="caution">
    <text evidence="4">The sequence shown here is derived from an EMBL/GenBank/DDBJ whole genome shotgun (WGS) entry which is preliminary data.</text>
</comment>
<dbReference type="InterPro" id="IPR022171">
    <property type="entry name" value="PPE_C"/>
</dbReference>
<feature type="domain" description="PPE family C-terminal" evidence="3">
    <location>
        <begin position="266"/>
        <end position="303"/>
    </location>
</feature>
<evidence type="ECO:0000256" key="1">
    <source>
        <dbReference type="ARBA" id="ARBA00010652"/>
    </source>
</evidence>
<dbReference type="Proteomes" id="UP000250915">
    <property type="component" value="Unassembled WGS sequence"/>
</dbReference>
<dbReference type="PANTHER" id="PTHR46766">
    <property type="entry name" value="GLUTAMINE-RICH PROTEIN 2"/>
    <property type="match status" value="1"/>
</dbReference>
<dbReference type="Pfam" id="PF12484">
    <property type="entry name" value="PPE-SVP"/>
    <property type="match status" value="1"/>
</dbReference>
<accession>A0A329LVU2</accession>
<dbReference type="Gene3D" id="1.20.1260.20">
    <property type="entry name" value="PPE superfamily"/>
    <property type="match status" value="1"/>
</dbReference>
<proteinExistence type="inferred from homology"/>
<dbReference type="InterPro" id="IPR038332">
    <property type="entry name" value="PPE_sf"/>
</dbReference>
<evidence type="ECO:0000313" key="5">
    <source>
        <dbReference type="Proteomes" id="UP000250915"/>
    </source>
</evidence>
<protein>
    <submittedName>
        <fullName evidence="4">PPE family protein</fullName>
    </submittedName>
</protein>
<dbReference type="Pfam" id="PF00823">
    <property type="entry name" value="PPE"/>
    <property type="match status" value="1"/>
</dbReference>
<gene>
    <name evidence="4" type="ORF">DQP57_10755</name>
</gene>
<dbReference type="OrthoDB" id="4753774at2"/>
<dbReference type="EMBL" id="QMEV01000017">
    <property type="protein sequence ID" value="RAV11804.1"/>
    <property type="molecule type" value="Genomic_DNA"/>
</dbReference>
<dbReference type="RefSeq" id="WP_112632959.1">
    <property type="nucleotide sequence ID" value="NZ_QMEV01000017.1"/>
</dbReference>
<evidence type="ECO:0000313" key="4">
    <source>
        <dbReference type="EMBL" id="RAV11804.1"/>
    </source>
</evidence>
<reference evidence="4 5" key="1">
    <citation type="submission" date="2018-06" db="EMBL/GenBank/DDBJ databases">
        <title>NTM in soil in Japan.</title>
        <authorList>
            <person name="Ohya K."/>
        </authorList>
    </citation>
    <scope>NUCLEOTIDE SEQUENCE [LARGE SCALE GENOMIC DNA]</scope>
    <source>
        <strain evidence="4 5">GF28</strain>
    </source>
</reference>
<dbReference type="GO" id="GO:0052572">
    <property type="term" value="P:response to host immune response"/>
    <property type="evidence" value="ECO:0007669"/>
    <property type="project" value="TreeGrafter"/>
</dbReference>
<feature type="domain" description="PPE" evidence="2">
    <location>
        <begin position="2"/>
        <end position="163"/>
    </location>
</feature>
<organism evidence="4 5">
    <name type="scientific">Mycobacterium colombiense</name>
    <dbReference type="NCBI Taxonomy" id="339268"/>
    <lineage>
        <taxon>Bacteria</taxon>
        <taxon>Bacillati</taxon>
        <taxon>Actinomycetota</taxon>
        <taxon>Actinomycetes</taxon>
        <taxon>Mycobacteriales</taxon>
        <taxon>Mycobacteriaceae</taxon>
        <taxon>Mycobacterium</taxon>
        <taxon>Mycobacterium avium complex (MAC)</taxon>
    </lineage>
</organism>